<name>A0A8H4PBD2_9HYPO</name>
<keyword evidence="6" id="KW-1133">Transmembrane helix</keyword>
<keyword evidence="6" id="KW-0812">Transmembrane</keyword>
<evidence type="ECO:0000256" key="4">
    <source>
        <dbReference type="ARBA" id="ARBA00046271"/>
    </source>
</evidence>
<dbReference type="Pfam" id="PF05648">
    <property type="entry name" value="PEX11"/>
    <property type="match status" value="1"/>
</dbReference>
<reference evidence="7 8" key="1">
    <citation type="submission" date="2020-01" db="EMBL/GenBank/DDBJ databases">
        <title>Identification and distribution of gene clusters putatively required for synthesis of sphingolipid metabolism inhibitors in phylogenetically diverse species of the filamentous fungus Fusarium.</title>
        <authorList>
            <person name="Kim H.-S."/>
            <person name="Busman M."/>
            <person name="Brown D.W."/>
            <person name="Divon H."/>
            <person name="Uhlig S."/>
            <person name="Proctor R.H."/>
        </authorList>
    </citation>
    <scope>NUCLEOTIDE SEQUENCE [LARGE SCALE GENOMIC DNA]</scope>
    <source>
        <strain evidence="7 8">NRRL 20459</strain>
    </source>
</reference>
<protein>
    <recommendedName>
        <fullName evidence="9">AoPex11B-like protein</fullName>
    </recommendedName>
</protein>
<evidence type="ECO:0000256" key="2">
    <source>
        <dbReference type="ARBA" id="ARBA00023136"/>
    </source>
</evidence>
<evidence type="ECO:0000313" key="7">
    <source>
        <dbReference type="EMBL" id="KAF4466275.1"/>
    </source>
</evidence>
<feature type="transmembrane region" description="Helical" evidence="6">
    <location>
        <begin position="24"/>
        <end position="43"/>
    </location>
</feature>
<keyword evidence="8" id="KW-1185">Reference proteome</keyword>
<evidence type="ECO:0000256" key="1">
    <source>
        <dbReference type="ARBA" id="ARBA00022593"/>
    </source>
</evidence>
<dbReference type="Proteomes" id="UP000554235">
    <property type="component" value="Unassembled WGS sequence"/>
</dbReference>
<comment type="caution">
    <text evidence="7">The sequence shown here is derived from an EMBL/GenBank/DDBJ whole genome shotgun (WGS) entry which is preliminary data.</text>
</comment>
<dbReference type="AlphaFoldDB" id="A0A8H4PBD2"/>
<dbReference type="PANTHER" id="PTHR12652:SF23">
    <property type="entry name" value="MICROBODY (PEROXISOME) PROLIFERATION PROTEIN PEROXIN 11B (EUROFUNG)"/>
    <property type="match status" value="1"/>
</dbReference>
<dbReference type="GO" id="GO:0005778">
    <property type="term" value="C:peroxisomal membrane"/>
    <property type="evidence" value="ECO:0007669"/>
    <property type="project" value="UniProtKB-SubCell"/>
</dbReference>
<gene>
    <name evidence="7" type="ORF">FALBO_6871</name>
</gene>
<keyword evidence="2 6" id="KW-0472">Membrane</keyword>
<comment type="subcellular location">
    <subcellularLocation>
        <location evidence="4">Peroxisome membrane</location>
    </subcellularLocation>
</comment>
<evidence type="ECO:0000256" key="6">
    <source>
        <dbReference type="SAM" id="Phobius"/>
    </source>
</evidence>
<keyword evidence="1" id="KW-0962">Peroxisome biogenesis</keyword>
<evidence type="ECO:0000256" key="5">
    <source>
        <dbReference type="SAM" id="MobiDB-lite"/>
    </source>
</evidence>
<dbReference type="PANTHER" id="PTHR12652">
    <property type="entry name" value="PEROXISOMAL BIOGENESIS FACTOR 11"/>
    <property type="match status" value="1"/>
</dbReference>
<dbReference type="EMBL" id="JAADYS010000905">
    <property type="protein sequence ID" value="KAF4466275.1"/>
    <property type="molecule type" value="Genomic_DNA"/>
</dbReference>
<dbReference type="OrthoDB" id="3636394at2759"/>
<proteinExistence type="predicted"/>
<evidence type="ECO:0008006" key="9">
    <source>
        <dbReference type="Google" id="ProtNLM"/>
    </source>
</evidence>
<feature type="compositionally biased region" description="Basic and acidic residues" evidence="5">
    <location>
        <begin position="204"/>
        <end position="214"/>
    </location>
</feature>
<dbReference type="InterPro" id="IPR008733">
    <property type="entry name" value="PEX11"/>
</dbReference>
<evidence type="ECO:0000313" key="8">
    <source>
        <dbReference type="Proteomes" id="UP000554235"/>
    </source>
</evidence>
<evidence type="ECO:0000256" key="3">
    <source>
        <dbReference type="ARBA" id="ARBA00023140"/>
    </source>
</evidence>
<feature type="region of interest" description="Disordered" evidence="5">
    <location>
        <begin position="193"/>
        <end position="214"/>
    </location>
</feature>
<dbReference type="GO" id="GO:0016559">
    <property type="term" value="P:peroxisome fission"/>
    <property type="evidence" value="ECO:0007669"/>
    <property type="project" value="InterPro"/>
</dbReference>
<accession>A0A8H4PBD2</accession>
<organism evidence="7 8">
    <name type="scientific">Fusarium albosuccineum</name>
    <dbReference type="NCBI Taxonomy" id="1237068"/>
    <lineage>
        <taxon>Eukaryota</taxon>
        <taxon>Fungi</taxon>
        <taxon>Dikarya</taxon>
        <taxon>Ascomycota</taxon>
        <taxon>Pezizomycotina</taxon>
        <taxon>Sordariomycetes</taxon>
        <taxon>Hypocreomycetidae</taxon>
        <taxon>Hypocreales</taxon>
        <taxon>Nectriaceae</taxon>
        <taxon>Fusarium</taxon>
        <taxon>Fusarium decemcellulare species complex</taxon>
    </lineage>
</organism>
<sequence>MVDTYEHFVAFGTDLVGIERILRLFQATCSLLICYPAFLALWLPNAPESVQVSSATALGQLRGQLNVSRRFIRFFRFLDTFRAGWVVYVAENKGLDDWLDVVSKTCFGIFGMMETLTLLDLCGIDNLRIFTEEKYQEIDYQSQLFWFAGLYTSVLVSGIRVYRLFSTRPGSVSAESVSTSSTENTAELVSAEKELSDKAGAVTESEKTSEDDLNKERQRLKGIVTKRKEERRAWLQMLGREGTVLGRSIISDGLDMILPGTTVGWVKVEPGLVSMVMFFTTLTTGMAVWERVGQKLQKNK</sequence>
<keyword evidence="3" id="KW-0576">Peroxisome</keyword>